<evidence type="ECO:0000259" key="5">
    <source>
        <dbReference type="PROSITE" id="PS51755"/>
    </source>
</evidence>
<accession>A0ABW2YIM3</accession>
<dbReference type="InterPro" id="IPR039420">
    <property type="entry name" value="WalR-like"/>
</dbReference>
<gene>
    <name evidence="6" type="ORF">ACFQ0E_12250</name>
</gene>
<dbReference type="CDD" id="cd00383">
    <property type="entry name" value="trans_reg_C"/>
    <property type="match status" value="1"/>
</dbReference>
<name>A0ABW2YIM3_9GAMM</name>
<comment type="caution">
    <text evidence="6">The sequence shown here is derived from an EMBL/GenBank/DDBJ whole genome shotgun (WGS) entry which is preliminary data.</text>
</comment>
<dbReference type="SMART" id="SM00862">
    <property type="entry name" value="Trans_reg_C"/>
    <property type="match status" value="1"/>
</dbReference>
<dbReference type="SUPFAM" id="SSF52172">
    <property type="entry name" value="CheY-like"/>
    <property type="match status" value="1"/>
</dbReference>
<dbReference type="PANTHER" id="PTHR48111">
    <property type="entry name" value="REGULATOR OF RPOS"/>
    <property type="match status" value="1"/>
</dbReference>
<dbReference type="RefSeq" id="WP_386824207.1">
    <property type="nucleotide sequence ID" value="NZ_JBHTIF010000002.1"/>
</dbReference>
<dbReference type="SMART" id="SM00448">
    <property type="entry name" value="REC"/>
    <property type="match status" value="1"/>
</dbReference>
<evidence type="ECO:0000256" key="3">
    <source>
        <dbReference type="PROSITE-ProRule" id="PRU01091"/>
    </source>
</evidence>
<evidence type="ECO:0000313" key="7">
    <source>
        <dbReference type="Proteomes" id="UP001597110"/>
    </source>
</evidence>
<evidence type="ECO:0000256" key="1">
    <source>
        <dbReference type="ARBA" id="ARBA00023125"/>
    </source>
</evidence>
<sequence>MNMDGRDGEARRRIVLVEDDDLQGMLLEVYLREHGLEVQRVGRGDEAPALILGTQPDAVILDTMLPGKDGFEVCREVRPGYLGPILMLTARSENLDQVLGLELGADNYLIKPVEPRVILAHLRASMRRPQTPSAGERDELRYGLFSINRATRSVRLGDEELSFSTAEFDLLWLLAEHAGAILSRDAIKRALHGIDHDGLDRSIDMRISRLRRRLGDDAEQPTRIKTVRARGYLFSRTDWN</sequence>
<proteinExistence type="predicted"/>
<dbReference type="Gene3D" id="6.10.250.690">
    <property type="match status" value="1"/>
</dbReference>
<feature type="domain" description="Response regulatory" evidence="4">
    <location>
        <begin position="13"/>
        <end position="126"/>
    </location>
</feature>
<dbReference type="SUPFAM" id="SSF46894">
    <property type="entry name" value="C-terminal effector domain of the bipartite response regulators"/>
    <property type="match status" value="1"/>
</dbReference>
<dbReference type="InterPro" id="IPR016032">
    <property type="entry name" value="Sig_transdc_resp-reg_C-effctor"/>
</dbReference>
<organism evidence="6 7">
    <name type="scientific">Lysobacter brunescens</name>
    <dbReference type="NCBI Taxonomy" id="262323"/>
    <lineage>
        <taxon>Bacteria</taxon>
        <taxon>Pseudomonadati</taxon>
        <taxon>Pseudomonadota</taxon>
        <taxon>Gammaproteobacteria</taxon>
        <taxon>Lysobacterales</taxon>
        <taxon>Lysobacteraceae</taxon>
        <taxon>Lysobacter</taxon>
    </lineage>
</organism>
<feature type="domain" description="OmpR/PhoB-type" evidence="5">
    <location>
        <begin position="137"/>
        <end position="236"/>
    </location>
</feature>
<dbReference type="InterPro" id="IPR011006">
    <property type="entry name" value="CheY-like_superfamily"/>
</dbReference>
<dbReference type="Gene3D" id="3.40.50.2300">
    <property type="match status" value="1"/>
</dbReference>
<dbReference type="Pfam" id="PF00072">
    <property type="entry name" value="Response_reg"/>
    <property type="match status" value="1"/>
</dbReference>
<dbReference type="PANTHER" id="PTHR48111:SF47">
    <property type="entry name" value="TRANSCRIPTIONAL REGULATORY PROTEIN RSTA"/>
    <property type="match status" value="1"/>
</dbReference>
<evidence type="ECO:0000256" key="2">
    <source>
        <dbReference type="PROSITE-ProRule" id="PRU00169"/>
    </source>
</evidence>
<feature type="DNA-binding region" description="OmpR/PhoB-type" evidence="3">
    <location>
        <begin position="137"/>
        <end position="236"/>
    </location>
</feature>
<evidence type="ECO:0000313" key="6">
    <source>
        <dbReference type="EMBL" id="MFD0726364.1"/>
    </source>
</evidence>
<keyword evidence="7" id="KW-1185">Reference proteome</keyword>
<evidence type="ECO:0000259" key="4">
    <source>
        <dbReference type="PROSITE" id="PS50110"/>
    </source>
</evidence>
<keyword evidence="1 3" id="KW-0238">DNA-binding</keyword>
<dbReference type="EMBL" id="JBHTIF010000002">
    <property type="protein sequence ID" value="MFD0726364.1"/>
    <property type="molecule type" value="Genomic_DNA"/>
</dbReference>
<dbReference type="Proteomes" id="UP001597110">
    <property type="component" value="Unassembled WGS sequence"/>
</dbReference>
<dbReference type="PROSITE" id="PS50110">
    <property type="entry name" value="RESPONSE_REGULATORY"/>
    <property type="match status" value="1"/>
</dbReference>
<dbReference type="InterPro" id="IPR001867">
    <property type="entry name" value="OmpR/PhoB-type_DNA-bd"/>
</dbReference>
<dbReference type="InterPro" id="IPR001789">
    <property type="entry name" value="Sig_transdc_resp-reg_receiver"/>
</dbReference>
<dbReference type="Pfam" id="PF00486">
    <property type="entry name" value="Trans_reg_C"/>
    <property type="match status" value="1"/>
</dbReference>
<keyword evidence="2" id="KW-0597">Phosphoprotein</keyword>
<dbReference type="InterPro" id="IPR036388">
    <property type="entry name" value="WH-like_DNA-bd_sf"/>
</dbReference>
<protein>
    <submittedName>
        <fullName evidence="6">Winged helix-turn-helix domain-containing protein</fullName>
    </submittedName>
</protein>
<dbReference type="PROSITE" id="PS51755">
    <property type="entry name" value="OMPR_PHOB"/>
    <property type="match status" value="1"/>
</dbReference>
<reference evidence="7" key="1">
    <citation type="journal article" date="2019" name="Int. J. Syst. Evol. Microbiol.">
        <title>The Global Catalogue of Microorganisms (GCM) 10K type strain sequencing project: providing services to taxonomists for standard genome sequencing and annotation.</title>
        <authorList>
            <consortium name="The Broad Institute Genomics Platform"/>
            <consortium name="The Broad Institute Genome Sequencing Center for Infectious Disease"/>
            <person name="Wu L."/>
            <person name="Ma J."/>
        </authorList>
    </citation>
    <scope>NUCLEOTIDE SEQUENCE [LARGE SCALE GENOMIC DNA]</scope>
    <source>
        <strain evidence="7">CCUG 55585</strain>
    </source>
</reference>
<feature type="modified residue" description="4-aspartylphosphate" evidence="2">
    <location>
        <position position="62"/>
    </location>
</feature>
<dbReference type="Gene3D" id="1.10.10.10">
    <property type="entry name" value="Winged helix-like DNA-binding domain superfamily/Winged helix DNA-binding domain"/>
    <property type="match status" value="1"/>
</dbReference>